<evidence type="ECO:0000259" key="1">
    <source>
        <dbReference type="PROSITE" id="PS50943"/>
    </source>
</evidence>
<dbReference type="CDD" id="cd00093">
    <property type="entry name" value="HTH_XRE"/>
    <property type="match status" value="1"/>
</dbReference>
<dbReference type="PROSITE" id="PS50943">
    <property type="entry name" value="HTH_CROC1"/>
    <property type="match status" value="1"/>
</dbReference>
<dbReference type="InterPro" id="IPR001387">
    <property type="entry name" value="Cro/C1-type_HTH"/>
</dbReference>
<dbReference type="Proteomes" id="UP000659767">
    <property type="component" value="Unassembled WGS sequence"/>
</dbReference>
<dbReference type="Pfam" id="PF13560">
    <property type="entry name" value="HTH_31"/>
    <property type="match status" value="1"/>
</dbReference>
<gene>
    <name evidence="2" type="ORF">GCM10010253_43020</name>
</gene>
<comment type="caution">
    <text evidence="2">The sequence shown here is derived from an EMBL/GenBank/DDBJ whole genome shotgun (WGS) entry which is preliminary data.</text>
</comment>
<proteinExistence type="predicted"/>
<organism evidence="2 3">
    <name type="scientific">Streptomyces badius</name>
    <dbReference type="NCBI Taxonomy" id="1941"/>
    <lineage>
        <taxon>Bacteria</taxon>
        <taxon>Bacillati</taxon>
        <taxon>Actinomycetota</taxon>
        <taxon>Actinomycetes</taxon>
        <taxon>Kitasatosporales</taxon>
        <taxon>Streptomycetaceae</taxon>
        <taxon>Streptomyces</taxon>
    </lineage>
</organism>
<name>A0ABQ2TG67_STRBA</name>
<reference evidence="3" key="1">
    <citation type="journal article" date="2019" name="Int. J. Syst. Evol. Microbiol.">
        <title>The Global Catalogue of Microorganisms (GCM) 10K type strain sequencing project: providing services to taxonomists for standard genome sequencing and annotation.</title>
        <authorList>
            <consortium name="The Broad Institute Genomics Platform"/>
            <consortium name="The Broad Institute Genome Sequencing Center for Infectious Disease"/>
            <person name="Wu L."/>
            <person name="Ma J."/>
        </authorList>
    </citation>
    <scope>NUCLEOTIDE SEQUENCE [LARGE SCALE GENOMIC DNA]</scope>
    <source>
        <strain evidence="3">JCM 4350</strain>
    </source>
</reference>
<feature type="domain" description="HTH cro/C1-type" evidence="1">
    <location>
        <begin position="17"/>
        <end position="49"/>
    </location>
</feature>
<accession>A0ABQ2TG67</accession>
<sequence length="137" mass="14732">MQDVLMGENWEALGRAVRDAREARGGTQAWLSSEADVSRATIQKLERGEPVRPGTLSKVEKVIKWAPGSSRGILDGAVGPIEMKGTRTTGGLAKIPDGELDQAITNAMVATVDNMTAAEIREVARKAVEELRRLGHV</sequence>
<dbReference type="SUPFAM" id="SSF47413">
    <property type="entry name" value="lambda repressor-like DNA-binding domains"/>
    <property type="match status" value="1"/>
</dbReference>
<evidence type="ECO:0000313" key="3">
    <source>
        <dbReference type="Proteomes" id="UP000659767"/>
    </source>
</evidence>
<dbReference type="InterPro" id="IPR010982">
    <property type="entry name" value="Lambda_DNA-bd_dom_sf"/>
</dbReference>
<evidence type="ECO:0000313" key="2">
    <source>
        <dbReference type="EMBL" id="GGS63509.1"/>
    </source>
</evidence>
<dbReference type="EMBL" id="BMSZ01000012">
    <property type="protein sequence ID" value="GGS63509.1"/>
    <property type="molecule type" value="Genomic_DNA"/>
</dbReference>
<protein>
    <recommendedName>
        <fullName evidence="1">HTH cro/C1-type domain-containing protein</fullName>
    </recommendedName>
</protein>
<dbReference type="Gene3D" id="1.10.260.40">
    <property type="entry name" value="lambda repressor-like DNA-binding domains"/>
    <property type="match status" value="1"/>
</dbReference>
<keyword evidence="3" id="KW-1185">Reference proteome</keyword>